<proteinExistence type="predicted"/>
<comment type="caution">
    <text evidence="2">The sequence shown here is derived from an EMBL/GenBank/DDBJ whole genome shotgun (WGS) entry which is preliminary data.</text>
</comment>
<accession>A0A978U8M5</accession>
<dbReference type="AlphaFoldDB" id="A0A978U8M5"/>
<protein>
    <submittedName>
        <fullName evidence="2">Uncharacterized protein</fullName>
    </submittedName>
</protein>
<evidence type="ECO:0000256" key="1">
    <source>
        <dbReference type="SAM" id="MobiDB-lite"/>
    </source>
</evidence>
<sequence>MDQAEHLPDDLSNYPRLDLTPDLAEATRRSHLMMDFYDSHSNEELRIDEEAHILTFGGEPPTNLDHNIPFTGPQAKPANLATRALPHDPCDQSNKSRCARNREIMNSHPNPSSLLEPALEKADFSLSKHQKESLPISKSTFSKASDNTAVHL</sequence>
<evidence type="ECO:0000313" key="3">
    <source>
        <dbReference type="Proteomes" id="UP000813462"/>
    </source>
</evidence>
<dbReference type="EMBL" id="JAEACU010000329">
    <property type="protein sequence ID" value="KAH7510816.1"/>
    <property type="molecule type" value="Genomic_DNA"/>
</dbReference>
<dbReference type="Proteomes" id="UP000813462">
    <property type="component" value="Unassembled WGS sequence"/>
</dbReference>
<gene>
    <name evidence="2" type="ORF">FEM48_ZijujUnG0085700</name>
</gene>
<reference evidence="2" key="1">
    <citation type="journal article" date="2021" name="Front. Plant Sci.">
        <title>Chromosome-Scale Genome Assembly for Chinese Sour Jujube and Insights Into Its Genome Evolution and Domestication Signature.</title>
        <authorList>
            <person name="Shen L.-Y."/>
            <person name="Luo H."/>
            <person name="Wang X.-L."/>
            <person name="Wang X.-M."/>
            <person name="Qiu X.-J."/>
            <person name="Liu H."/>
            <person name="Zhou S.-S."/>
            <person name="Jia K.-H."/>
            <person name="Nie S."/>
            <person name="Bao Y.-T."/>
            <person name="Zhang R.-G."/>
            <person name="Yun Q.-Z."/>
            <person name="Chai Y.-H."/>
            <person name="Lu J.-Y."/>
            <person name="Li Y."/>
            <person name="Zhao S.-W."/>
            <person name="Mao J.-F."/>
            <person name="Jia S.-G."/>
            <person name="Mao Y.-M."/>
        </authorList>
    </citation>
    <scope>NUCLEOTIDE SEQUENCE</scope>
    <source>
        <strain evidence="2">AT0</strain>
        <tissue evidence="2">Leaf</tissue>
    </source>
</reference>
<name>A0A978U8M5_ZIZJJ</name>
<organism evidence="2 3">
    <name type="scientific">Ziziphus jujuba var. spinosa</name>
    <dbReference type="NCBI Taxonomy" id="714518"/>
    <lineage>
        <taxon>Eukaryota</taxon>
        <taxon>Viridiplantae</taxon>
        <taxon>Streptophyta</taxon>
        <taxon>Embryophyta</taxon>
        <taxon>Tracheophyta</taxon>
        <taxon>Spermatophyta</taxon>
        <taxon>Magnoliopsida</taxon>
        <taxon>eudicotyledons</taxon>
        <taxon>Gunneridae</taxon>
        <taxon>Pentapetalae</taxon>
        <taxon>rosids</taxon>
        <taxon>fabids</taxon>
        <taxon>Rosales</taxon>
        <taxon>Rhamnaceae</taxon>
        <taxon>Paliureae</taxon>
        <taxon>Ziziphus</taxon>
    </lineage>
</organism>
<evidence type="ECO:0000313" key="2">
    <source>
        <dbReference type="EMBL" id="KAH7510816.1"/>
    </source>
</evidence>
<feature type="region of interest" description="Disordered" evidence="1">
    <location>
        <begin position="56"/>
        <end position="76"/>
    </location>
</feature>